<reference evidence="2 3" key="1">
    <citation type="submission" date="2009-07" db="EMBL/GenBank/DDBJ databases">
        <authorList>
            <person name="Madupu R."/>
            <person name="Sebastian Y."/>
            <person name="Durkin A.S."/>
            <person name="Torralba M."/>
            <person name="Methe B."/>
            <person name="Sutton G.G."/>
            <person name="Strausberg R.L."/>
            <person name="Nelson K.E."/>
        </authorList>
    </citation>
    <scope>NUCLEOTIDE SEQUENCE [LARGE SCALE GENOMIC DNA]</scope>
    <source>
        <strain evidence="2 3">ATCC 35580</strain>
    </source>
</reference>
<comment type="caution">
    <text evidence="2">The sequence shown here is derived from an EMBL/GenBank/DDBJ whole genome shotgun (WGS) entry which is preliminary data.</text>
</comment>
<evidence type="ECO:0000313" key="3">
    <source>
        <dbReference type="Proteomes" id="UP000004509"/>
    </source>
</evidence>
<dbReference type="AlphaFoldDB" id="C8PNT3"/>
<dbReference type="EMBL" id="ACYH01000020">
    <property type="protein sequence ID" value="EEV20913.1"/>
    <property type="molecule type" value="Genomic_DNA"/>
</dbReference>
<proteinExistence type="predicted"/>
<gene>
    <name evidence="2" type="ORF">TREVI0001_1354</name>
</gene>
<sequence>MPDVDIILARDVLSFMKPEKQSILLEEFRDKLKTTGIVILGANEMMPKQSGWMRQLMGDITTFSRE</sequence>
<dbReference type="Proteomes" id="UP000004509">
    <property type="component" value="Unassembled WGS sequence"/>
</dbReference>
<dbReference type="SUPFAM" id="SSF53335">
    <property type="entry name" value="S-adenosyl-L-methionine-dependent methyltransferases"/>
    <property type="match status" value="1"/>
</dbReference>
<evidence type="ECO:0000313" key="2">
    <source>
        <dbReference type="EMBL" id="EEV20913.1"/>
    </source>
</evidence>
<dbReference type="InterPro" id="IPR022642">
    <property type="entry name" value="CheR_C"/>
</dbReference>
<feature type="domain" description="CheR-type methyltransferase" evidence="1">
    <location>
        <begin position="1"/>
        <end position="66"/>
    </location>
</feature>
<name>C8PNT3_9SPIR</name>
<dbReference type="GO" id="GO:0008757">
    <property type="term" value="F:S-adenosylmethionine-dependent methyltransferase activity"/>
    <property type="evidence" value="ECO:0007669"/>
    <property type="project" value="InterPro"/>
</dbReference>
<dbReference type="InterPro" id="IPR029063">
    <property type="entry name" value="SAM-dependent_MTases_sf"/>
</dbReference>
<organism evidence="2 3">
    <name type="scientific">Treponema vincentii ATCC 35580</name>
    <dbReference type="NCBI Taxonomy" id="596324"/>
    <lineage>
        <taxon>Bacteria</taxon>
        <taxon>Pseudomonadati</taxon>
        <taxon>Spirochaetota</taxon>
        <taxon>Spirochaetia</taxon>
        <taxon>Spirochaetales</taxon>
        <taxon>Treponemataceae</taxon>
        <taxon>Treponema</taxon>
    </lineage>
</organism>
<dbReference type="Pfam" id="PF01739">
    <property type="entry name" value="CheR"/>
    <property type="match status" value="1"/>
</dbReference>
<dbReference type="eggNOG" id="COG1352">
    <property type="taxonomic scope" value="Bacteria"/>
</dbReference>
<dbReference type="STRING" id="596324.TREVI0001_1354"/>
<dbReference type="PROSITE" id="PS50123">
    <property type="entry name" value="CHER"/>
    <property type="match status" value="1"/>
</dbReference>
<protein>
    <recommendedName>
        <fullName evidence="1">CheR-type methyltransferase domain-containing protein</fullName>
    </recommendedName>
</protein>
<accession>C8PNT3</accession>
<evidence type="ECO:0000259" key="1">
    <source>
        <dbReference type="PROSITE" id="PS50123"/>
    </source>
</evidence>
<dbReference type="InterPro" id="IPR000780">
    <property type="entry name" value="CheR_MeTrfase"/>
</dbReference>
<dbReference type="Gene3D" id="3.40.50.150">
    <property type="entry name" value="Vaccinia Virus protein VP39"/>
    <property type="match status" value="1"/>
</dbReference>